<evidence type="ECO:0000259" key="2">
    <source>
        <dbReference type="Pfam" id="PF05050"/>
    </source>
</evidence>
<dbReference type="Pfam" id="PF05050">
    <property type="entry name" value="Methyltransf_21"/>
    <property type="match status" value="1"/>
</dbReference>
<keyword evidence="1" id="KW-0812">Transmembrane</keyword>
<dbReference type="PANTHER" id="PTHR34009:SF2">
    <property type="entry name" value="PROTEIN STAR"/>
    <property type="match status" value="1"/>
</dbReference>
<comment type="caution">
    <text evidence="3">The sequence shown here is derived from an EMBL/GenBank/DDBJ whole genome shotgun (WGS) entry which is preliminary data.</text>
</comment>
<keyword evidence="1" id="KW-0472">Membrane</keyword>
<dbReference type="Proteomes" id="UP001642540">
    <property type="component" value="Unassembled WGS sequence"/>
</dbReference>
<evidence type="ECO:0000256" key="1">
    <source>
        <dbReference type="SAM" id="Phobius"/>
    </source>
</evidence>
<dbReference type="InterPro" id="IPR029063">
    <property type="entry name" value="SAM-dependent_MTases_sf"/>
</dbReference>
<reference evidence="3 4" key="1">
    <citation type="submission" date="2024-08" db="EMBL/GenBank/DDBJ databases">
        <authorList>
            <person name="Cucini C."/>
            <person name="Frati F."/>
        </authorList>
    </citation>
    <scope>NUCLEOTIDE SEQUENCE [LARGE SCALE GENOMIC DNA]</scope>
</reference>
<dbReference type="InterPro" id="IPR006342">
    <property type="entry name" value="FkbM_mtfrase"/>
</dbReference>
<dbReference type="EMBL" id="CAXLJM020000057">
    <property type="protein sequence ID" value="CAL8117812.1"/>
    <property type="molecule type" value="Genomic_DNA"/>
</dbReference>
<dbReference type="PANTHER" id="PTHR34009">
    <property type="entry name" value="PROTEIN STAR"/>
    <property type="match status" value="1"/>
</dbReference>
<gene>
    <name evidence="3" type="ORF">ODALV1_LOCUS17851</name>
</gene>
<protein>
    <recommendedName>
        <fullName evidence="2">Methyltransferase FkbM domain-containing protein</fullName>
    </recommendedName>
</protein>
<name>A0ABP1R3S4_9HEXA</name>
<sequence>MGKEIVKHRFKFWIIALFIAFLVYIVMFRLYPNARLDISSGRGIVISGVKVPIIANISEGYVSGSRRGSRVASSPPDLAAEFDPSYIVSNRSTKSRTLSNSSALASQAWLTDNINVLSKESQIVEDKPIVIPSGSSSKLNGRQRDEPIPIDIKYVEDNFVQLNQKDSQLIQYTRIRYLTPPSKLNYSLEKTNYTNEFNTWVASFFRNKKDGIFLEAGVSSRDNESNSLYLEKTLGWTGLLVECNPFVVPYLRSKHRKAWIADVCLSPSSHPDMLNFSSPTDVKTVIPVQAVPLYTILGAMEWKEVDYFSFDIGGNEMRVLKNFPFDLIRFKVIMIQVYFYMDDDLKELSNFLISKDFTFVKDFIMELSIIKLYIHTTVKGML</sequence>
<organism evidence="3 4">
    <name type="scientific">Orchesella dallaii</name>
    <dbReference type="NCBI Taxonomy" id="48710"/>
    <lineage>
        <taxon>Eukaryota</taxon>
        <taxon>Metazoa</taxon>
        <taxon>Ecdysozoa</taxon>
        <taxon>Arthropoda</taxon>
        <taxon>Hexapoda</taxon>
        <taxon>Collembola</taxon>
        <taxon>Entomobryomorpha</taxon>
        <taxon>Entomobryoidea</taxon>
        <taxon>Orchesellidae</taxon>
        <taxon>Orchesellinae</taxon>
        <taxon>Orchesella</taxon>
    </lineage>
</organism>
<accession>A0ABP1R3S4</accession>
<dbReference type="SUPFAM" id="SSF53335">
    <property type="entry name" value="S-adenosyl-L-methionine-dependent methyltransferases"/>
    <property type="match status" value="1"/>
</dbReference>
<keyword evidence="4" id="KW-1185">Reference proteome</keyword>
<keyword evidence="1" id="KW-1133">Transmembrane helix</keyword>
<proteinExistence type="predicted"/>
<feature type="transmembrane region" description="Helical" evidence="1">
    <location>
        <begin position="12"/>
        <end position="31"/>
    </location>
</feature>
<feature type="domain" description="Methyltransferase FkbM" evidence="2">
    <location>
        <begin position="267"/>
        <end position="353"/>
    </location>
</feature>
<evidence type="ECO:0000313" key="4">
    <source>
        <dbReference type="Proteomes" id="UP001642540"/>
    </source>
</evidence>
<evidence type="ECO:0000313" key="3">
    <source>
        <dbReference type="EMBL" id="CAL8117812.1"/>
    </source>
</evidence>
<dbReference type="InterPro" id="IPR053202">
    <property type="entry name" value="EGF_Rcpt_Signaling_Reg"/>
</dbReference>